<dbReference type="EMBL" id="BARS01050352">
    <property type="protein sequence ID" value="GAG47675.1"/>
    <property type="molecule type" value="Genomic_DNA"/>
</dbReference>
<sequence>MTAKKTNSKPRLPKGLSRTALESMIESHFSSMCNEIGCDNTSPCVACALGVAEE</sequence>
<name>X0XWC8_9ZZZZ</name>
<evidence type="ECO:0000313" key="1">
    <source>
        <dbReference type="EMBL" id="GAG47675.1"/>
    </source>
</evidence>
<accession>X0XWC8</accession>
<comment type="caution">
    <text evidence="1">The sequence shown here is derived from an EMBL/GenBank/DDBJ whole genome shotgun (WGS) entry which is preliminary data.</text>
</comment>
<protein>
    <submittedName>
        <fullName evidence="1">Uncharacterized protein</fullName>
    </submittedName>
</protein>
<reference evidence="1" key="1">
    <citation type="journal article" date="2014" name="Front. Microbiol.">
        <title>High frequency of phylogenetically diverse reductive dehalogenase-homologous genes in deep subseafloor sedimentary metagenomes.</title>
        <authorList>
            <person name="Kawai M."/>
            <person name="Futagami T."/>
            <person name="Toyoda A."/>
            <person name="Takaki Y."/>
            <person name="Nishi S."/>
            <person name="Hori S."/>
            <person name="Arai W."/>
            <person name="Tsubouchi T."/>
            <person name="Morono Y."/>
            <person name="Uchiyama I."/>
            <person name="Ito T."/>
            <person name="Fujiyama A."/>
            <person name="Inagaki F."/>
            <person name="Takami H."/>
        </authorList>
    </citation>
    <scope>NUCLEOTIDE SEQUENCE</scope>
    <source>
        <strain evidence="1">Expedition CK06-06</strain>
    </source>
</reference>
<gene>
    <name evidence="1" type="ORF">S01H1_75192</name>
</gene>
<dbReference type="AlphaFoldDB" id="X0XWC8"/>
<feature type="non-terminal residue" evidence="1">
    <location>
        <position position="54"/>
    </location>
</feature>
<organism evidence="1">
    <name type="scientific">marine sediment metagenome</name>
    <dbReference type="NCBI Taxonomy" id="412755"/>
    <lineage>
        <taxon>unclassified sequences</taxon>
        <taxon>metagenomes</taxon>
        <taxon>ecological metagenomes</taxon>
    </lineage>
</organism>
<proteinExistence type="predicted"/>